<dbReference type="EMBL" id="JACVVK020000003">
    <property type="protein sequence ID" value="KAK7507911.1"/>
    <property type="molecule type" value="Genomic_DNA"/>
</dbReference>
<name>A0ABD0M8Z1_9CAEN</name>
<protein>
    <recommendedName>
        <fullName evidence="5">Transmembrane protein</fullName>
    </recommendedName>
</protein>
<comment type="caution">
    <text evidence="3">The sequence shown here is derived from an EMBL/GenBank/DDBJ whole genome shotgun (WGS) entry which is preliminary data.</text>
</comment>
<keyword evidence="2" id="KW-1133">Transmembrane helix</keyword>
<keyword evidence="4" id="KW-1185">Reference proteome</keyword>
<feature type="region of interest" description="Disordered" evidence="1">
    <location>
        <begin position="293"/>
        <end position="350"/>
    </location>
</feature>
<dbReference type="AlphaFoldDB" id="A0ABD0M8Z1"/>
<reference evidence="3 4" key="1">
    <citation type="journal article" date="2023" name="Sci. Data">
        <title>Genome assembly of the Korean intertidal mud-creeper Batillaria attramentaria.</title>
        <authorList>
            <person name="Patra A.K."/>
            <person name="Ho P.T."/>
            <person name="Jun S."/>
            <person name="Lee S.J."/>
            <person name="Kim Y."/>
            <person name="Won Y.J."/>
        </authorList>
    </citation>
    <scope>NUCLEOTIDE SEQUENCE [LARGE SCALE GENOMIC DNA]</scope>
    <source>
        <strain evidence="3">Wonlab-2016</strain>
    </source>
</reference>
<accession>A0ABD0M8Z1</accession>
<sequence length="439" mass="48188">MDYDESEQTKFQMGVDLVSHMWHAGRKNIARTHSFFKLTFGILCVSSAIYMIGFVSPHWVVDDFDVHRDDVVDAAISNISVAGNSSNSTGADDNDNRHKPHGGVWEKCTVKGGKETCTVFVRDLDSVVAMLGCVGAALLVGACCWSGFVCVRKPRTSRYITTAIAAIIGGVFGLVCIFMFVGLQGRQSYSWGFALALAGSVLGLSAAAFTLLGIGKAMAAGLLPSGSEATLDNNANVIPEIVVTKATPRKRRTREKQQKSARKHRTSTRTMALSGAQALSVADRRESAVTLDMICPLPESKPKERKGRGSIAKSFSKSKLARRDTSDPQSFTAQLRRKSTPSSGKRQEVDFSRMDVFQPLIHFPSPQPPPELFLKSVDSADVGPNSKRRRSELRFDAEVYCHHLHNIDHSPARKPEKSDRRPRKFYGKPSTFVMNNAHV</sequence>
<feature type="transmembrane region" description="Helical" evidence="2">
    <location>
        <begin position="35"/>
        <end position="55"/>
    </location>
</feature>
<feature type="region of interest" description="Disordered" evidence="1">
    <location>
        <begin position="408"/>
        <end position="439"/>
    </location>
</feature>
<evidence type="ECO:0000256" key="2">
    <source>
        <dbReference type="SAM" id="Phobius"/>
    </source>
</evidence>
<keyword evidence="2" id="KW-0472">Membrane</keyword>
<feature type="compositionally biased region" description="Basic residues" evidence="1">
    <location>
        <begin position="247"/>
        <end position="267"/>
    </location>
</feature>
<proteinExistence type="predicted"/>
<organism evidence="3 4">
    <name type="scientific">Batillaria attramentaria</name>
    <dbReference type="NCBI Taxonomy" id="370345"/>
    <lineage>
        <taxon>Eukaryota</taxon>
        <taxon>Metazoa</taxon>
        <taxon>Spiralia</taxon>
        <taxon>Lophotrochozoa</taxon>
        <taxon>Mollusca</taxon>
        <taxon>Gastropoda</taxon>
        <taxon>Caenogastropoda</taxon>
        <taxon>Sorbeoconcha</taxon>
        <taxon>Cerithioidea</taxon>
        <taxon>Batillariidae</taxon>
        <taxon>Batillaria</taxon>
    </lineage>
</organism>
<feature type="transmembrane region" description="Helical" evidence="2">
    <location>
        <begin position="163"/>
        <end position="183"/>
    </location>
</feature>
<evidence type="ECO:0000313" key="4">
    <source>
        <dbReference type="Proteomes" id="UP001519460"/>
    </source>
</evidence>
<evidence type="ECO:0000256" key="1">
    <source>
        <dbReference type="SAM" id="MobiDB-lite"/>
    </source>
</evidence>
<dbReference type="Proteomes" id="UP001519460">
    <property type="component" value="Unassembled WGS sequence"/>
</dbReference>
<feature type="transmembrane region" description="Helical" evidence="2">
    <location>
        <begin position="189"/>
        <end position="214"/>
    </location>
</feature>
<evidence type="ECO:0008006" key="5">
    <source>
        <dbReference type="Google" id="ProtNLM"/>
    </source>
</evidence>
<feature type="compositionally biased region" description="Basic and acidic residues" evidence="1">
    <location>
        <begin position="408"/>
        <end position="419"/>
    </location>
</feature>
<evidence type="ECO:0000313" key="3">
    <source>
        <dbReference type="EMBL" id="KAK7507911.1"/>
    </source>
</evidence>
<gene>
    <name evidence="3" type="ORF">BaRGS_00000876</name>
</gene>
<keyword evidence="2" id="KW-0812">Transmembrane</keyword>
<feature type="transmembrane region" description="Helical" evidence="2">
    <location>
        <begin position="128"/>
        <end position="151"/>
    </location>
</feature>
<dbReference type="Gene3D" id="1.20.140.150">
    <property type="match status" value="1"/>
</dbReference>
<feature type="region of interest" description="Disordered" evidence="1">
    <location>
        <begin position="368"/>
        <end position="388"/>
    </location>
</feature>
<feature type="region of interest" description="Disordered" evidence="1">
    <location>
        <begin position="245"/>
        <end position="279"/>
    </location>
</feature>